<dbReference type="GO" id="GO:0043138">
    <property type="term" value="F:3'-5' DNA helicase activity"/>
    <property type="evidence" value="ECO:0007669"/>
    <property type="project" value="TreeGrafter"/>
</dbReference>
<protein>
    <submittedName>
        <fullName evidence="7">Dna helicase</fullName>
    </submittedName>
</protein>
<dbReference type="STRING" id="319652.IV80_GL001683"/>
<dbReference type="PATRIC" id="fig|319652.3.peg.1704"/>
<dbReference type="GO" id="GO:0000725">
    <property type="term" value="P:recombinational repair"/>
    <property type="evidence" value="ECO:0007669"/>
    <property type="project" value="TreeGrafter"/>
</dbReference>
<organism evidence="7 8">
    <name type="scientific">Pediococcus cellicola</name>
    <dbReference type="NCBI Taxonomy" id="319652"/>
    <lineage>
        <taxon>Bacteria</taxon>
        <taxon>Bacillati</taxon>
        <taxon>Bacillota</taxon>
        <taxon>Bacilli</taxon>
        <taxon>Lactobacillales</taxon>
        <taxon>Lactobacillaceae</taxon>
        <taxon>Pediococcus</taxon>
    </lineage>
</organism>
<dbReference type="GO" id="GO:0005829">
    <property type="term" value="C:cytosol"/>
    <property type="evidence" value="ECO:0007669"/>
    <property type="project" value="TreeGrafter"/>
</dbReference>
<proteinExistence type="predicted"/>
<dbReference type="Pfam" id="PF13538">
    <property type="entry name" value="UvrD_C_2"/>
    <property type="match status" value="1"/>
</dbReference>
<dbReference type="InterPro" id="IPR013986">
    <property type="entry name" value="DExx_box_DNA_helicase_dom_sf"/>
</dbReference>
<dbReference type="InterPro" id="IPR048228">
    <property type="entry name" value="HelD_bacillota"/>
</dbReference>
<evidence type="ECO:0000256" key="2">
    <source>
        <dbReference type="ARBA" id="ARBA00022801"/>
    </source>
</evidence>
<keyword evidence="8" id="KW-1185">Reference proteome</keyword>
<dbReference type="Pfam" id="PF00580">
    <property type="entry name" value="UvrD-helicase"/>
    <property type="match status" value="1"/>
</dbReference>
<dbReference type="PANTHER" id="PTHR11070">
    <property type="entry name" value="UVRD / RECB / PCRA DNA HELICASE FAMILY MEMBER"/>
    <property type="match status" value="1"/>
</dbReference>
<dbReference type="Gene3D" id="1.10.10.160">
    <property type="match status" value="1"/>
</dbReference>
<dbReference type="InterPro" id="IPR000212">
    <property type="entry name" value="DNA_helicase_UvrD/REP"/>
</dbReference>
<dbReference type="GO" id="GO:0016787">
    <property type="term" value="F:hydrolase activity"/>
    <property type="evidence" value="ECO:0007669"/>
    <property type="project" value="UniProtKB-UniRule"/>
</dbReference>
<dbReference type="NCBIfam" id="NF041464">
    <property type="entry name" value="HelD_BACSU"/>
    <property type="match status" value="1"/>
</dbReference>
<reference evidence="7 8" key="1">
    <citation type="journal article" date="2015" name="Genome Announc.">
        <title>Expanding the biotechnology potential of lactobacilli through comparative genomics of 213 strains and associated genera.</title>
        <authorList>
            <person name="Sun Z."/>
            <person name="Harris H.M."/>
            <person name="McCann A."/>
            <person name="Guo C."/>
            <person name="Argimon S."/>
            <person name="Zhang W."/>
            <person name="Yang X."/>
            <person name="Jeffery I.B."/>
            <person name="Cooney J.C."/>
            <person name="Kagawa T.F."/>
            <person name="Liu W."/>
            <person name="Song Y."/>
            <person name="Salvetti E."/>
            <person name="Wrobel A."/>
            <person name="Rasinkangas P."/>
            <person name="Parkhill J."/>
            <person name="Rea M.C."/>
            <person name="O'Sullivan O."/>
            <person name="Ritari J."/>
            <person name="Douillard F.P."/>
            <person name="Paul Ross R."/>
            <person name="Yang R."/>
            <person name="Briner A.E."/>
            <person name="Felis G.E."/>
            <person name="de Vos W.M."/>
            <person name="Barrangou R."/>
            <person name="Klaenhammer T.R."/>
            <person name="Caufield P.W."/>
            <person name="Cui Y."/>
            <person name="Zhang H."/>
            <person name="O'Toole P.W."/>
        </authorList>
    </citation>
    <scope>NUCLEOTIDE SEQUENCE [LARGE SCALE GENOMIC DNA]</scope>
    <source>
        <strain evidence="7 8">DSM 17757</strain>
    </source>
</reference>
<evidence type="ECO:0000256" key="1">
    <source>
        <dbReference type="ARBA" id="ARBA00022741"/>
    </source>
</evidence>
<dbReference type="AlphaFoldDB" id="A0A0R2IVR7"/>
<evidence type="ECO:0000256" key="3">
    <source>
        <dbReference type="ARBA" id="ARBA00022806"/>
    </source>
</evidence>
<keyword evidence="1 5" id="KW-0547">Nucleotide-binding</keyword>
<dbReference type="InterPro" id="IPR014016">
    <property type="entry name" value="UvrD-like_ATP-bd"/>
</dbReference>
<dbReference type="EMBL" id="JQBR01000007">
    <property type="protein sequence ID" value="KRN65844.1"/>
    <property type="molecule type" value="Genomic_DNA"/>
</dbReference>
<evidence type="ECO:0000259" key="6">
    <source>
        <dbReference type="PROSITE" id="PS51198"/>
    </source>
</evidence>
<dbReference type="SUPFAM" id="SSF52540">
    <property type="entry name" value="P-loop containing nucleoside triphosphate hydrolases"/>
    <property type="match status" value="1"/>
</dbReference>
<dbReference type="InterPro" id="IPR027785">
    <property type="entry name" value="UvrD-like_helicase_C"/>
</dbReference>
<name>A0A0R2IVR7_9LACO</name>
<keyword evidence="3 5" id="KW-0347">Helicase</keyword>
<dbReference type="GO" id="GO:0005524">
    <property type="term" value="F:ATP binding"/>
    <property type="evidence" value="ECO:0007669"/>
    <property type="project" value="UniProtKB-UniRule"/>
</dbReference>
<evidence type="ECO:0000256" key="5">
    <source>
        <dbReference type="PROSITE-ProRule" id="PRU00560"/>
    </source>
</evidence>
<keyword evidence="2 5" id="KW-0378">Hydrolase</keyword>
<accession>A0A0R2IVR7</accession>
<evidence type="ECO:0000313" key="7">
    <source>
        <dbReference type="EMBL" id="KRN65844.1"/>
    </source>
</evidence>
<dbReference type="GO" id="GO:0003677">
    <property type="term" value="F:DNA binding"/>
    <property type="evidence" value="ECO:0007669"/>
    <property type="project" value="InterPro"/>
</dbReference>
<evidence type="ECO:0000313" key="8">
    <source>
        <dbReference type="Proteomes" id="UP000051568"/>
    </source>
</evidence>
<dbReference type="Proteomes" id="UP000051568">
    <property type="component" value="Unassembled WGS sequence"/>
</dbReference>
<dbReference type="OrthoDB" id="9787585at2"/>
<sequence>MSTLDSNEFKREQARVDHVISKIETQTEHTKNLYNQAHSETRSVESNYSQNAKINTFEADDRIETNAEVQQQKGLVARAVENETILKRQVATYKRLQASPYFGRIDIKDPGETQAEPLYIGTASFADENENFLIYDWRAPISSIYYNGTLGKVTYQTPVGDMDTELVKKRQFSIQSGKITNMFDTNETVGDEILQEVLGQQNDTYMANIVATIQKEQNDIIRDTTSDLLVVQGVAGSGKTSAILQRIAFLLYHSRKSLNADEIVLFSPNRLYSRYISDVLPSLGERNMRQITLADFLSQRFQGLNVQSIFDRYEQESLSSPVQQALSQLLESPTFMTAVSDYAQKLTPQEIQFTDILFKEKPFFKAAEIRKIYADLPNSLSLADRFLKTKNTLIKRLKRRIDQEADADWVHETIDHLNNEAYNDLIGKKRLRAFESYDDEIHYLGRKIAAKHFRIVYDALYNNYFIDIYNQYADFLRQVSLPDGLTNTDWENFQSTFQKGIEYHKLHLLNAAPLLFLRDLLTGEGRNRQIQYIFIDEMQDYSLAQMIYFKHAFPNAKFTLLGDSEQALFKDVEAPQSLLNHLKAAFNVKRANLITLNRSYRSTYPITNFAKKLLPDGDQIQAFNREGDLPTVIVRDTRQTGLETLVSLCHKELQTYGTVAILTRNMKESRQIYEAIHRSTHANLLSDADLALPKGVLIMPVYLAKGLEFDSVIAYDISATNYPDQRSTGILYTMASRAMHQLTLLSIGAASPLVSSVLADQEHLVQIE</sequence>
<comment type="caution">
    <text evidence="7">The sequence shown here is derived from an EMBL/GenBank/DDBJ whole genome shotgun (WGS) entry which is preliminary data.</text>
</comment>
<dbReference type="InterPro" id="IPR027417">
    <property type="entry name" value="P-loop_NTPase"/>
</dbReference>
<dbReference type="Gene3D" id="3.40.50.300">
    <property type="entry name" value="P-loop containing nucleotide triphosphate hydrolases"/>
    <property type="match status" value="3"/>
</dbReference>
<gene>
    <name evidence="7" type="ORF">IV80_GL001683</name>
</gene>
<dbReference type="PANTHER" id="PTHR11070:SF17">
    <property type="entry name" value="DNA HELICASE IV"/>
    <property type="match status" value="1"/>
</dbReference>
<evidence type="ECO:0000256" key="4">
    <source>
        <dbReference type="ARBA" id="ARBA00022840"/>
    </source>
</evidence>
<keyword evidence="4 5" id="KW-0067">ATP-binding</keyword>
<feature type="binding site" evidence="5">
    <location>
        <begin position="233"/>
        <end position="240"/>
    </location>
    <ligand>
        <name>ATP</name>
        <dbReference type="ChEBI" id="CHEBI:30616"/>
    </ligand>
</feature>
<dbReference type="PROSITE" id="PS51198">
    <property type="entry name" value="UVRD_HELICASE_ATP_BIND"/>
    <property type="match status" value="1"/>
</dbReference>
<feature type="domain" description="UvrD-like helicase ATP-binding" evidence="6">
    <location>
        <begin position="212"/>
        <end position="603"/>
    </location>
</feature>
<dbReference type="RefSeq" id="WP_057751454.1">
    <property type="nucleotide sequence ID" value="NZ_BJVH01000009.1"/>
</dbReference>